<evidence type="ECO:0000256" key="1">
    <source>
        <dbReference type="SAM" id="MobiDB-lite"/>
    </source>
</evidence>
<feature type="region of interest" description="Disordered" evidence="1">
    <location>
        <begin position="163"/>
        <end position="282"/>
    </location>
</feature>
<keyword evidence="3" id="KW-1185">Reference proteome</keyword>
<proteinExistence type="predicted"/>
<feature type="compositionally biased region" description="Basic and acidic residues" evidence="1">
    <location>
        <begin position="341"/>
        <end position="353"/>
    </location>
</feature>
<name>A0ABN9RVU0_9DINO</name>
<gene>
    <name evidence="2" type="ORF">PCOR1329_LOCUS23564</name>
</gene>
<protein>
    <submittedName>
        <fullName evidence="2">Uncharacterized protein</fullName>
    </submittedName>
</protein>
<feature type="region of interest" description="Disordered" evidence="1">
    <location>
        <begin position="1"/>
        <end position="37"/>
    </location>
</feature>
<feature type="compositionally biased region" description="Basic and acidic residues" evidence="1">
    <location>
        <begin position="1588"/>
        <end position="1597"/>
    </location>
</feature>
<evidence type="ECO:0000313" key="3">
    <source>
        <dbReference type="Proteomes" id="UP001189429"/>
    </source>
</evidence>
<comment type="caution">
    <text evidence="2">The sequence shown here is derived from an EMBL/GenBank/DDBJ whole genome shotgun (WGS) entry which is preliminary data.</text>
</comment>
<dbReference type="Proteomes" id="UP001189429">
    <property type="component" value="Unassembled WGS sequence"/>
</dbReference>
<feature type="region of interest" description="Disordered" evidence="1">
    <location>
        <begin position="294"/>
        <end position="400"/>
    </location>
</feature>
<feature type="compositionally biased region" description="Basic and acidic residues" evidence="1">
    <location>
        <begin position="221"/>
        <end position="233"/>
    </location>
</feature>
<dbReference type="EMBL" id="CAUYUJ010008002">
    <property type="protein sequence ID" value="CAK0822575.1"/>
    <property type="molecule type" value="Genomic_DNA"/>
</dbReference>
<sequence length="1597" mass="174888">MAGSPRHGAENKHRSSLLQPWGPDSSALGGPDPSARQEKKKYCCKTKFVGCAGESQHEVSESEPQGEQAEETSDSRPKEADDAALPQYDCSAGFPEHVKDWSSTKRDYCCKTSGRACEGDEAPDEAPDAGSGPGPPPYNCQKGLAYVDNWSHSKRKHCCESEHVGCDGDEPQTQPGPGGRSAPGAPEGDGQTQQGPEDLPTANAPEFDCDKGWPEHVGGWSEDKRAQCCERRNRGCPGGRNVPGAPEGDGQTQQGPEDLPTANAPQFDCDKGWPEDVGGWSEDKRAQCCERRNRGCPGGRSAPGAPEGDGQTQQAPEDLPTANEPQFDCDKGWPEHVGGWSEDKRAQCCERRNRGCPGGRNVPGAPEGDGQTQQRPEDLPTANEPQFDCDKGWPEDVGGWSEDKRAQCCERRNRGCPGGRSAPGAPEGDDHPTANAPQFDCDKGWPEDVRGWSEDKRAQCCERRNRGCPGGKIAPSAPARQEAAFNCDVGKPEHWSLEKRLQCCEDHSIGCDVAAPSSAPAEFNCDVGKPEHWSLEKRLQCCEDHSIGCDVAAPSSAPAEFNCDVGKPEHWSLEKRLQCCEDHSIGCDVAAPSSAPAEFNCDVGKPEHWSWEKRLQCCEDHSIGCDAPAPSSARADFNCDVGKPEHWSFEKRLQCCEDHSIGCDVAAPSSAPAEFNCDVGKPEHWSLEKRLQCCEDHSIGCDAPAPSSARADFNCDVGKPEHWSWEKRLQCCEDHSIGCDAPAPSSARADFNCDVGEPEHWSSEKRLQCCEDHNIGCHVTPADKRFDCEAGYPTHVAGWSQEKRSYCCESDGIACGDHDDNQLTFRCEFGYDNGAWERGWSDRKKQWCCEHEGRGCAGDSEQVYFNCEVGDEKDWSARKRDWCCNNEGRGCDGATLKPETEPPLFDCTVGKFEDWSDEKANFCLGHTSSNPYNCDHGYSNWQIGWSAEKKKWCCDNEDRGCDDYDCTVGKEEDWSDMKKKSCCHRPGASCEATPPPNFDCKAGYSNWQDGWSAEKKRWCCAEEDRGCDGAASKPEVEPSLFDCSVGKAEDWSEAKRAFCADHAQGATSYDCESDGSLWDRAWSESKKEWCCANRDRGCSSGIDGASVSTATTSSPVASQLFDCDAGFSNWKDGWSDAKKIWCCDHEDRGCKPNGPTSPAFDCSAGLSNWEDGWSAAKKSWCCDHEDRGCKPTGTTSPAYDCDAGYANWQAGWSHDKKAWCCEHANHGCPVDQASGNSSDQYDCDAEYDSWEDSWGQQQQAWCCQHRQRGCRVPEVDSEAYNCSAGLGAPASSLSIATQSWSNGKKVWCCLHEHVGCTDVICRQIGGCEERPPPRFDCETEALPAGCPEAGIAPSDDQKQECDWAFKQAWCCQHENKLCTAAGPSVEASGNSDGEASGNSDQYDCDAEYDSWEDSWDQEQQVWCCQHKQRGCRVPQVDSEAYNCSVGLGNSEPAWSNGKKVWCCSHERVGCTDVICRQIGGCEERPPPRFDCETEALPAGCPEAGNGSVDWSSALAHVLDRLKKRVNESNIAPSDDQKEECDWAFKQAWCCQHENKLCTAAGPSVKANVRKFEMVARGVGEPRPPAAGKRRDGRASLS</sequence>
<evidence type="ECO:0000313" key="2">
    <source>
        <dbReference type="EMBL" id="CAK0822575.1"/>
    </source>
</evidence>
<feature type="region of interest" description="Disordered" evidence="1">
    <location>
        <begin position="1575"/>
        <end position="1597"/>
    </location>
</feature>
<feature type="region of interest" description="Disordered" evidence="1">
    <location>
        <begin position="415"/>
        <end position="444"/>
    </location>
</feature>
<organism evidence="2 3">
    <name type="scientific">Prorocentrum cordatum</name>
    <dbReference type="NCBI Taxonomy" id="2364126"/>
    <lineage>
        <taxon>Eukaryota</taxon>
        <taxon>Sar</taxon>
        <taxon>Alveolata</taxon>
        <taxon>Dinophyceae</taxon>
        <taxon>Prorocentrales</taxon>
        <taxon>Prorocentraceae</taxon>
        <taxon>Prorocentrum</taxon>
    </lineage>
</organism>
<accession>A0ABN9RVU0</accession>
<feature type="region of interest" description="Disordered" evidence="1">
    <location>
        <begin position="116"/>
        <end position="139"/>
    </location>
</feature>
<reference evidence="2" key="1">
    <citation type="submission" date="2023-10" db="EMBL/GenBank/DDBJ databases">
        <authorList>
            <person name="Chen Y."/>
            <person name="Shah S."/>
            <person name="Dougan E. K."/>
            <person name="Thang M."/>
            <person name="Chan C."/>
        </authorList>
    </citation>
    <scope>NUCLEOTIDE SEQUENCE [LARGE SCALE GENOMIC DNA]</scope>
</reference>
<feature type="region of interest" description="Disordered" evidence="1">
    <location>
        <begin position="54"/>
        <end position="96"/>
    </location>
</feature>